<gene>
    <name evidence="2" type="ORF">C8N43_3588</name>
</gene>
<organism evidence="2 3">
    <name type="scientific">Litoreibacter ponti</name>
    <dbReference type="NCBI Taxonomy" id="1510457"/>
    <lineage>
        <taxon>Bacteria</taxon>
        <taxon>Pseudomonadati</taxon>
        <taxon>Pseudomonadota</taxon>
        <taxon>Alphaproteobacteria</taxon>
        <taxon>Rhodobacterales</taxon>
        <taxon>Roseobacteraceae</taxon>
        <taxon>Litoreibacter</taxon>
    </lineage>
</organism>
<evidence type="ECO:0000256" key="1">
    <source>
        <dbReference type="SAM" id="Phobius"/>
    </source>
</evidence>
<comment type="caution">
    <text evidence="2">The sequence shown here is derived from an EMBL/GenBank/DDBJ whole genome shotgun (WGS) entry which is preliminary data.</text>
</comment>
<keyword evidence="3" id="KW-1185">Reference proteome</keyword>
<protein>
    <recommendedName>
        <fullName evidence="4">RDD family protein</fullName>
    </recommendedName>
</protein>
<dbReference type="RefSeq" id="WP_107847068.1">
    <property type="nucleotide sequence ID" value="NZ_QBKS01000002.1"/>
</dbReference>
<dbReference type="EMBL" id="QBKS01000002">
    <property type="protein sequence ID" value="PTX54768.1"/>
    <property type="molecule type" value="Genomic_DNA"/>
</dbReference>
<dbReference type="Proteomes" id="UP000243978">
    <property type="component" value="Unassembled WGS sequence"/>
</dbReference>
<proteinExistence type="predicted"/>
<dbReference type="AlphaFoldDB" id="A0A2T6BFD1"/>
<keyword evidence="1" id="KW-0472">Membrane</keyword>
<evidence type="ECO:0008006" key="4">
    <source>
        <dbReference type="Google" id="ProtNLM"/>
    </source>
</evidence>
<accession>A0A2T6BFD1</accession>
<feature type="transmembrane region" description="Helical" evidence="1">
    <location>
        <begin position="30"/>
        <end position="53"/>
    </location>
</feature>
<sequence>MSAAAPFLTLRRLAAFCVDFFPVMLVLDLFLPLSDAGVLAVASFILLVVSTALRGATPGKRLLGLSVYGTGCHACRELRRLWPLLALGLFALALEAAALRGAVPPSGFVLLCTLAGIVAMWMTHLWPLLRGEDLVHNRATGLSVGPRRS</sequence>
<evidence type="ECO:0000313" key="3">
    <source>
        <dbReference type="Proteomes" id="UP000243978"/>
    </source>
</evidence>
<feature type="transmembrane region" description="Helical" evidence="1">
    <location>
        <begin position="108"/>
        <end position="129"/>
    </location>
</feature>
<evidence type="ECO:0000313" key="2">
    <source>
        <dbReference type="EMBL" id="PTX54768.1"/>
    </source>
</evidence>
<feature type="transmembrane region" description="Helical" evidence="1">
    <location>
        <begin position="81"/>
        <end position="102"/>
    </location>
</feature>
<keyword evidence="1" id="KW-0812">Transmembrane</keyword>
<name>A0A2T6BFD1_9RHOB</name>
<keyword evidence="1" id="KW-1133">Transmembrane helix</keyword>
<reference evidence="2 3" key="1">
    <citation type="submission" date="2018-04" db="EMBL/GenBank/DDBJ databases">
        <title>Genomic Encyclopedia of Archaeal and Bacterial Type Strains, Phase II (KMG-II): from individual species to whole genera.</title>
        <authorList>
            <person name="Goeker M."/>
        </authorList>
    </citation>
    <scope>NUCLEOTIDE SEQUENCE [LARGE SCALE GENOMIC DNA]</scope>
    <source>
        <strain evidence="2 3">DSM 100977</strain>
    </source>
</reference>